<evidence type="ECO:0000256" key="1">
    <source>
        <dbReference type="SAM" id="MobiDB-lite"/>
    </source>
</evidence>
<reference evidence="3" key="1">
    <citation type="submission" date="2023-06" db="EMBL/GenBank/DDBJ databases">
        <title>Genome-scale phylogeny and comparative genomics of the fungal order Sordariales.</title>
        <authorList>
            <consortium name="Lawrence Berkeley National Laboratory"/>
            <person name="Hensen N."/>
            <person name="Bonometti L."/>
            <person name="Westerberg I."/>
            <person name="Brannstrom I.O."/>
            <person name="Guillou S."/>
            <person name="Cros-Aarteil S."/>
            <person name="Calhoun S."/>
            <person name="Haridas S."/>
            <person name="Kuo A."/>
            <person name="Mondo S."/>
            <person name="Pangilinan J."/>
            <person name="Riley R."/>
            <person name="Labutti K."/>
            <person name="Andreopoulos B."/>
            <person name="Lipzen A."/>
            <person name="Chen C."/>
            <person name="Yanf M."/>
            <person name="Daum C."/>
            <person name="Ng V."/>
            <person name="Clum A."/>
            <person name="Steindorff A."/>
            <person name="Ohm R."/>
            <person name="Martin F."/>
            <person name="Silar P."/>
            <person name="Natvig D."/>
            <person name="Lalanne C."/>
            <person name="Gautier V."/>
            <person name="Ament-Velasquez S.L."/>
            <person name="Kruys A."/>
            <person name="Hutchinson M.I."/>
            <person name="Powell A.J."/>
            <person name="Barry K."/>
            <person name="Miller A.N."/>
            <person name="Grigoriev I.V."/>
            <person name="Debuchy R."/>
            <person name="Gladieux P."/>
            <person name="Thoren M.H."/>
            <person name="Johannesson H."/>
        </authorList>
    </citation>
    <scope>NUCLEOTIDE SEQUENCE</scope>
    <source>
        <strain evidence="3">CBS 606.72</strain>
    </source>
</reference>
<accession>A0AA39WYL5</accession>
<evidence type="ECO:0000313" key="4">
    <source>
        <dbReference type="Proteomes" id="UP001175000"/>
    </source>
</evidence>
<feature type="region of interest" description="Disordered" evidence="1">
    <location>
        <begin position="174"/>
        <end position="202"/>
    </location>
</feature>
<feature type="region of interest" description="Disordered" evidence="1">
    <location>
        <begin position="313"/>
        <end position="444"/>
    </location>
</feature>
<feature type="region of interest" description="Disordered" evidence="1">
    <location>
        <begin position="240"/>
        <end position="281"/>
    </location>
</feature>
<keyword evidence="4" id="KW-1185">Reference proteome</keyword>
<protein>
    <submittedName>
        <fullName evidence="3">Uncharacterized protein</fullName>
    </submittedName>
</protein>
<name>A0AA39WYL5_9PEZI</name>
<proteinExistence type="predicted"/>
<dbReference type="AlphaFoldDB" id="A0AA39WYL5"/>
<feature type="transmembrane region" description="Helical" evidence="2">
    <location>
        <begin position="209"/>
        <end position="232"/>
    </location>
</feature>
<sequence length="444" mass="46138">MAAPNPNISNGTCYYAENTATKGDFFPCGNDAIQAWPCCKAGSFCLALGDANACWDAKSGNTYVAGCTDPSFGSPNCLHKPPLFHEQEWVAINQACTNLNSNTAKDGITNWTGCVVDNNSTELVKLPMASCTPYCELDHVLYAGISSLPAYASLPTLSGSSIFWQNNFVPPSTPAPGYSPGTPTGVVGTHPPNNKGGGSSSGLSTGAKAGIGVGAAVGGIILIAMLVSCVIWRKRHRQRQNLDPNMPPPAGQPYNQPYPPDMSNYPPSGGHPSPPLPYNTAYPHQNLHVPVAEFAGSAATPVAAYTGYKTELPADEPYPSPGKHPSPHQEYVEMDNGNQPVPANYLQPQPSPQGRASPGLSPSPGSPPLSAASTMLAPSPPTAYTGTVGHSRSTSSPSYSARVRQQEAGQGVYHSRSVSSSGVSPGTGTAGYSTEGGWEAGSYK</sequence>
<keyword evidence="2" id="KW-1133">Transmembrane helix</keyword>
<feature type="compositionally biased region" description="Pro residues" evidence="1">
    <location>
        <begin position="245"/>
        <end position="260"/>
    </location>
</feature>
<evidence type="ECO:0000256" key="2">
    <source>
        <dbReference type="SAM" id="Phobius"/>
    </source>
</evidence>
<feature type="compositionally biased region" description="Polar residues" evidence="1">
    <location>
        <begin position="336"/>
        <end position="354"/>
    </location>
</feature>
<comment type="caution">
    <text evidence="3">The sequence shown here is derived from an EMBL/GenBank/DDBJ whole genome shotgun (WGS) entry which is preliminary data.</text>
</comment>
<feature type="compositionally biased region" description="Low complexity" evidence="1">
    <location>
        <begin position="391"/>
        <end position="400"/>
    </location>
</feature>
<keyword evidence="2" id="KW-0472">Membrane</keyword>
<keyword evidence="2" id="KW-0812">Transmembrane</keyword>
<dbReference type="EMBL" id="JAULSU010000003">
    <property type="protein sequence ID" value="KAK0623995.1"/>
    <property type="molecule type" value="Genomic_DNA"/>
</dbReference>
<feature type="compositionally biased region" description="Low complexity" evidence="1">
    <location>
        <begin position="356"/>
        <end position="373"/>
    </location>
</feature>
<dbReference type="Proteomes" id="UP001175000">
    <property type="component" value="Unassembled WGS sequence"/>
</dbReference>
<feature type="compositionally biased region" description="Low complexity" evidence="1">
    <location>
        <begin position="411"/>
        <end position="427"/>
    </location>
</feature>
<gene>
    <name evidence="3" type="ORF">B0T14DRAFT_454150</name>
</gene>
<organism evidence="3 4">
    <name type="scientific">Immersiella caudata</name>
    <dbReference type="NCBI Taxonomy" id="314043"/>
    <lineage>
        <taxon>Eukaryota</taxon>
        <taxon>Fungi</taxon>
        <taxon>Dikarya</taxon>
        <taxon>Ascomycota</taxon>
        <taxon>Pezizomycotina</taxon>
        <taxon>Sordariomycetes</taxon>
        <taxon>Sordariomycetidae</taxon>
        <taxon>Sordariales</taxon>
        <taxon>Lasiosphaeriaceae</taxon>
        <taxon>Immersiella</taxon>
    </lineage>
</organism>
<evidence type="ECO:0000313" key="3">
    <source>
        <dbReference type="EMBL" id="KAK0623995.1"/>
    </source>
</evidence>